<protein>
    <recommendedName>
        <fullName evidence="4">Prepilin type IV endopeptidase peptidase domain-containing protein</fullName>
    </recommendedName>
</protein>
<gene>
    <name evidence="2" type="ORF">LQ567_16900</name>
</gene>
<feature type="transmembrane region" description="Helical" evidence="1">
    <location>
        <begin position="162"/>
        <end position="179"/>
    </location>
</feature>
<evidence type="ECO:0000313" key="3">
    <source>
        <dbReference type="Proteomes" id="UP001199816"/>
    </source>
</evidence>
<comment type="caution">
    <text evidence="2">The sequence shown here is derived from an EMBL/GenBank/DDBJ whole genome shotgun (WGS) entry which is preliminary data.</text>
</comment>
<organism evidence="2 3">
    <name type="scientific">Niabella pedocola</name>
    <dbReference type="NCBI Taxonomy" id="1752077"/>
    <lineage>
        <taxon>Bacteria</taxon>
        <taxon>Pseudomonadati</taxon>
        <taxon>Bacteroidota</taxon>
        <taxon>Chitinophagia</taxon>
        <taxon>Chitinophagales</taxon>
        <taxon>Chitinophagaceae</taxon>
        <taxon>Niabella</taxon>
    </lineage>
</organism>
<feature type="transmembrane region" description="Helical" evidence="1">
    <location>
        <begin position="53"/>
        <end position="72"/>
    </location>
</feature>
<keyword evidence="1" id="KW-1133">Transmembrane helix</keyword>
<keyword evidence="3" id="KW-1185">Reference proteome</keyword>
<name>A0ABS8PX33_9BACT</name>
<dbReference type="RefSeq" id="WP_231006395.1">
    <property type="nucleotide sequence ID" value="NZ_JAJNEC010000005.1"/>
</dbReference>
<keyword evidence="1" id="KW-0472">Membrane</keyword>
<evidence type="ECO:0000256" key="1">
    <source>
        <dbReference type="SAM" id="Phobius"/>
    </source>
</evidence>
<dbReference type="EMBL" id="JAJNEC010000005">
    <property type="protein sequence ID" value="MCD2424461.1"/>
    <property type="molecule type" value="Genomic_DNA"/>
</dbReference>
<keyword evidence="1" id="KW-0812">Transmembrane</keyword>
<proteinExistence type="predicted"/>
<dbReference type="Proteomes" id="UP001199816">
    <property type="component" value="Unassembled WGS sequence"/>
</dbReference>
<feature type="transmembrane region" description="Helical" evidence="1">
    <location>
        <begin position="23"/>
        <end position="41"/>
    </location>
</feature>
<evidence type="ECO:0000313" key="2">
    <source>
        <dbReference type="EMBL" id="MCD2424461.1"/>
    </source>
</evidence>
<sequence length="200" mass="22224">MARLTNGKSITTKNWWKPFRTNAMQLLSLILLTAVFAAMAVRDFRLRAIEGYYYLLLAATVVFYAGLRAPAGMLVSNLLINGCLLLLLMAVLWGYFKVRKGISLQTLFMSKLGMGDLLFWVVTAPLFAPFHFIAWMIGSLCTILIAYGVWHVAGSRQQAPVTIPLAGMQAVLLGLLLILNQGVLNYNFFEDSFILSAIQP</sequence>
<accession>A0ABS8PX33</accession>
<feature type="transmembrane region" description="Helical" evidence="1">
    <location>
        <begin position="78"/>
        <end position="96"/>
    </location>
</feature>
<reference evidence="2 3" key="1">
    <citation type="submission" date="2021-11" db="EMBL/GenBank/DDBJ databases">
        <title>Genomic of Niabella pedocola.</title>
        <authorList>
            <person name="Wu T."/>
        </authorList>
    </citation>
    <scope>NUCLEOTIDE SEQUENCE [LARGE SCALE GENOMIC DNA]</scope>
    <source>
        <strain evidence="2 3">JCM 31011</strain>
    </source>
</reference>
<evidence type="ECO:0008006" key="4">
    <source>
        <dbReference type="Google" id="ProtNLM"/>
    </source>
</evidence>
<feature type="transmembrane region" description="Helical" evidence="1">
    <location>
        <begin position="117"/>
        <end position="150"/>
    </location>
</feature>